<dbReference type="Pfam" id="PF15477">
    <property type="entry name" value="SMAP"/>
    <property type="match status" value="1"/>
</dbReference>
<organism evidence="5 6">
    <name type="scientific">Allomyces macrogynus (strain ATCC 38327)</name>
    <name type="common">Allomyces javanicus var. macrogynus</name>
    <dbReference type="NCBI Taxonomy" id="578462"/>
    <lineage>
        <taxon>Eukaryota</taxon>
        <taxon>Fungi</taxon>
        <taxon>Fungi incertae sedis</taxon>
        <taxon>Blastocladiomycota</taxon>
        <taxon>Blastocladiomycetes</taxon>
        <taxon>Blastocladiales</taxon>
        <taxon>Blastocladiaceae</taxon>
        <taxon>Allomyces</taxon>
    </lineage>
</organism>
<feature type="region of interest" description="Disordered" evidence="3">
    <location>
        <begin position="144"/>
        <end position="168"/>
    </location>
</feature>
<accession>A0A0L0T5Z7</accession>
<evidence type="ECO:0000256" key="3">
    <source>
        <dbReference type="SAM" id="MobiDB-lite"/>
    </source>
</evidence>
<sequence length="168" mass="17773">MAPSDRSEKSKKRKERADEPVDTPATDSPVKKAKTSIDDAAVPKKEKKRSKKEKKDKSAPPPAPKPAPTDPAPAPAAAPAGRWNDWTQADLGDSGRQSKFLRLLGAKKAGADAPAPSVAAPTASATGPTVINAQYGQRITADLEKQLEAGRSTQRGKQQGRSRGIGFR</sequence>
<proteinExistence type="inferred from homology"/>
<evidence type="ECO:0000259" key="4">
    <source>
        <dbReference type="Pfam" id="PF15477"/>
    </source>
</evidence>
<feature type="domain" description="Small acidic protein-like" evidence="4">
    <location>
        <begin position="86"/>
        <end position="166"/>
    </location>
</feature>
<dbReference type="PANTHER" id="PTHR22175:SF0">
    <property type="entry name" value="SMALL ACIDIC PROTEIN"/>
    <property type="match status" value="1"/>
</dbReference>
<gene>
    <name evidence="5" type="ORF">AMAG_20258</name>
</gene>
<dbReference type="InterPro" id="IPR028124">
    <property type="entry name" value="SMAP_dom"/>
</dbReference>
<dbReference type="EMBL" id="GG745364">
    <property type="protein sequence ID" value="KNE70223.1"/>
    <property type="molecule type" value="Genomic_DNA"/>
</dbReference>
<feature type="compositionally biased region" description="Basic and acidic residues" evidence="3">
    <location>
        <begin position="35"/>
        <end position="44"/>
    </location>
</feature>
<protein>
    <recommendedName>
        <fullName evidence="2">Small acidic protein</fullName>
    </recommendedName>
</protein>
<name>A0A0L0T5Z7_ALLM3</name>
<feature type="region of interest" description="Disordered" evidence="3">
    <location>
        <begin position="1"/>
        <end position="94"/>
    </location>
</feature>
<dbReference type="OMA" id="WNDWNKA"/>
<dbReference type="Proteomes" id="UP000054350">
    <property type="component" value="Unassembled WGS sequence"/>
</dbReference>
<dbReference type="VEuPathDB" id="FungiDB:AMAG_20258"/>
<dbReference type="OrthoDB" id="10066125at2759"/>
<reference evidence="5 6" key="1">
    <citation type="submission" date="2009-11" db="EMBL/GenBank/DDBJ databases">
        <title>Annotation of Allomyces macrogynus ATCC 38327.</title>
        <authorList>
            <consortium name="The Broad Institute Genome Sequencing Platform"/>
            <person name="Russ C."/>
            <person name="Cuomo C."/>
            <person name="Burger G."/>
            <person name="Gray M.W."/>
            <person name="Holland P.W.H."/>
            <person name="King N."/>
            <person name="Lang F.B.F."/>
            <person name="Roger A.J."/>
            <person name="Ruiz-Trillo I."/>
            <person name="Young S.K."/>
            <person name="Zeng Q."/>
            <person name="Gargeya S."/>
            <person name="Fitzgerald M."/>
            <person name="Haas B."/>
            <person name="Abouelleil A."/>
            <person name="Alvarado L."/>
            <person name="Arachchi H.M."/>
            <person name="Berlin A."/>
            <person name="Chapman S.B."/>
            <person name="Gearin G."/>
            <person name="Goldberg J."/>
            <person name="Griggs A."/>
            <person name="Gujja S."/>
            <person name="Hansen M."/>
            <person name="Heiman D."/>
            <person name="Howarth C."/>
            <person name="Larimer J."/>
            <person name="Lui A."/>
            <person name="MacDonald P.J.P."/>
            <person name="McCowen C."/>
            <person name="Montmayeur A."/>
            <person name="Murphy C."/>
            <person name="Neiman D."/>
            <person name="Pearson M."/>
            <person name="Priest M."/>
            <person name="Roberts A."/>
            <person name="Saif S."/>
            <person name="Shea T."/>
            <person name="Sisk P."/>
            <person name="Stolte C."/>
            <person name="Sykes S."/>
            <person name="Wortman J."/>
            <person name="Nusbaum C."/>
            <person name="Birren B."/>
        </authorList>
    </citation>
    <scope>NUCLEOTIDE SEQUENCE [LARGE SCALE GENOMIC DNA]</scope>
    <source>
        <strain evidence="5 6">ATCC 38327</strain>
    </source>
</reference>
<keyword evidence="6" id="KW-1185">Reference proteome</keyword>
<evidence type="ECO:0000313" key="6">
    <source>
        <dbReference type="Proteomes" id="UP000054350"/>
    </source>
</evidence>
<dbReference type="AlphaFoldDB" id="A0A0L0T5Z7"/>
<comment type="similarity">
    <text evidence="1">Belongs to the SMAP family.</text>
</comment>
<evidence type="ECO:0000256" key="2">
    <source>
        <dbReference type="ARBA" id="ARBA00016161"/>
    </source>
</evidence>
<feature type="compositionally biased region" description="Pro residues" evidence="3">
    <location>
        <begin position="59"/>
        <end position="76"/>
    </location>
</feature>
<dbReference type="PANTHER" id="PTHR22175">
    <property type="entry name" value="SMALL ACIDIC PROTEIN-RELATED"/>
    <property type="match status" value="1"/>
</dbReference>
<evidence type="ECO:0000256" key="1">
    <source>
        <dbReference type="ARBA" id="ARBA00006502"/>
    </source>
</evidence>
<dbReference type="InterPro" id="IPR026714">
    <property type="entry name" value="SMAP"/>
</dbReference>
<feature type="compositionally biased region" description="Polar residues" evidence="3">
    <location>
        <begin position="151"/>
        <end position="161"/>
    </location>
</feature>
<reference evidence="6" key="2">
    <citation type="submission" date="2009-11" db="EMBL/GenBank/DDBJ databases">
        <title>The Genome Sequence of Allomyces macrogynus strain ATCC 38327.</title>
        <authorList>
            <consortium name="The Broad Institute Genome Sequencing Platform"/>
            <person name="Russ C."/>
            <person name="Cuomo C."/>
            <person name="Shea T."/>
            <person name="Young S.K."/>
            <person name="Zeng Q."/>
            <person name="Koehrsen M."/>
            <person name="Haas B."/>
            <person name="Borodovsky M."/>
            <person name="Guigo R."/>
            <person name="Alvarado L."/>
            <person name="Berlin A."/>
            <person name="Borenstein D."/>
            <person name="Chen Z."/>
            <person name="Engels R."/>
            <person name="Freedman E."/>
            <person name="Gellesch M."/>
            <person name="Goldberg J."/>
            <person name="Griggs A."/>
            <person name="Gujja S."/>
            <person name="Heiman D."/>
            <person name="Hepburn T."/>
            <person name="Howarth C."/>
            <person name="Jen D."/>
            <person name="Larson L."/>
            <person name="Lewis B."/>
            <person name="Mehta T."/>
            <person name="Park D."/>
            <person name="Pearson M."/>
            <person name="Roberts A."/>
            <person name="Saif S."/>
            <person name="Shenoy N."/>
            <person name="Sisk P."/>
            <person name="Stolte C."/>
            <person name="Sykes S."/>
            <person name="Walk T."/>
            <person name="White J."/>
            <person name="Yandava C."/>
            <person name="Burger G."/>
            <person name="Gray M.W."/>
            <person name="Holland P.W.H."/>
            <person name="King N."/>
            <person name="Lang F.B.F."/>
            <person name="Roger A.J."/>
            <person name="Ruiz-Trillo I."/>
            <person name="Lander E."/>
            <person name="Nusbaum C."/>
        </authorList>
    </citation>
    <scope>NUCLEOTIDE SEQUENCE [LARGE SCALE GENOMIC DNA]</scope>
    <source>
        <strain evidence="6">ATCC 38327</strain>
    </source>
</reference>
<evidence type="ECO:0000313" key="5">
    <source>
        <dbReference type="EMBL" id="KNE70223.1"/>
    </source>
</evidence>